<dbReference type="Proteomes" id="UP001212803">
    <property type="component" value="Chromosome"/>
</dbReference>
<evidence type="ECO:0000313" key="2">
    <source>
        <dbReference type="Proteomes" id="UP001212803"/>
    </source>
</evidence>
<organism evidence="1 2">
    <name type="scientific">Tepidiforma flava</name>
    <dbReference type="NCBI Taxonomy" id="3004094"/>
    <lineage>
        <taxon>Bacteria</taxon>
        <taxon>Bacillati</taxon>
        <taxon>Chloroflexota</taxon>
        <taxon>Tepidiformia</taxon>
        <taxon>Tepidiformales</taxon>
        <taxon>Tepidiformaceae</taxon>
        <taxon>Tepidiforma</taxon>
    </lineage>
</organism>
<sequence>MRMSRTSQRMRCPAASWWTHSNATGSPESALEVGGSQGVAALAAGLEFGADGDGVALEELFAREAEEAAGIIVGFDEPAKVEVEDDDGVAGVVEERAVALLGFAGAGEGSLGRRRFEDEGDARRFAANGDVFAGDADLEDAAVAGAVAPVAAGRVGALAAGQAEEGRDVLRRADIGEGEGAELLGSVAVEGAGGAVGLEDAEGAALEDERGQGVRFEEDAGRELPGLEGRRFAARGVRWLELALVGCHRWLPLVRGILKKGAGAASGISYFG</sequence>
<proteinExistence type="predicted"/>
<name>A0ABY7M8S6_9CHLR</name>
<evidence type="ECO:0000313" key="1">
    <source>
        <dbReference type="EMBL" id="WBL36439.1"/>
    </source>
</evidence>
<protein>
    <submittedName>
        <fullName evidence="1">Uncharacterized protein</fullName>
    </submittedName>
</protein>
<dbReference type="EMBL" id="CP115149">
    <property type="protein sequence ID" value="WBL36439.1"/>
    <property type="molecule type" value="Genomic_DNA"/>
</dbReference>
<gene>
    <name evidence="1" type="ORF">O0235_02400</name>
</gene>
<reference evidence="1 2" key="1">
    <citation type="journal article" date="2023" name="ISME J.">
        <title>Thermophilic Dehalococcoidia with unusual traits shed light on an unexpected past.</title>
        <authorList>
            <person name="Palmer M."/>
            <person name="Covington J.K."/>
            <person name="Zhou E.M."/>
            <person name="Thomas S.C."/>
            <person name="Habib N."/>
            <person name="Seymour C.O."/>
            <person name="Lai D."/>
            <person name="Johnston J."/>
            <person name="Hashimi A."/>
            <person name="Jiao J.Y."/>
            <person name="Muok A.R."/>
            <person name="Liu L."/>
            <person name="Xian W.D."/>
            <person name="Zhi X.Y."/>
            <person name="Li M.M."/>
            <person name="Silva L.P."/>
            <person name="Bowen B.P."/>
            <person name="Louie K."/>
            <person name="Briegel A."/>
            <person name="Pett-Ridge J."/>
            <person name="Weber P.K."/>
            <person name="Tocheva E.I."/>
            <person name="Woyke T."/>
            <person name="Northen T.R."/>
            <person name="Mayali X."/>
            <person name="Li W.J."/>
            <person name="Hedlund B.P."/>
        </authorList>
    </citation>
    <scope>NUCLEOTIDE SEQUENCE [LARGE SCALE GENOMIC DNA]</scope>
    <source>
        <strain evidence="1 2">YIM 72310</strain>
    </source>
</reference>
<accession>A0ABY7M8S6</accession>
<keyword evidence="2" id="KW-1185">Reference proteome</keyword>